<keyword evidence="1" id="KW-0472">Membrane</keyword>
<feature type="signal peptide" evidence="2">
    <location>
        <begin position="1"/>
        <end position="16"/>
    </location>
</feature>
<evidence type="ECO:0000313" key="4">
    <source>
        <dbReference type="Proteomes" id="UP000077266"/>
    </source>
</evidence>
<keyword evidence="2" id="KW-0732">Signal</keyword>
<organism evidence="3 4">
    <name type="scientific">Exidia glandulosa HHB12029</name>
    <dbReference type="NCBI Taxonomy" id="1314781"/>
    <lineage>
        <taxon>Eukaryota</taxon>
        <taxon>Fungi</taxon>
        <taxon>Dikarya</taxon>
        <taxon>Basidiomycota</taxon>
        <taxon>Agaricomycotina</taxon>
        <taxon>Agaricomycetes</taxon>
        <taxon>Auriculariales</taxon>
        <taxon>Exidiaceae</taxon>
        <taxon>Exidia</taxon>
    </lineage>
</organism>
<sequence length="284" mass="30597">MFTTTLILALAATVRAGFVDPLVMLEETDPRVICTPGYERPFRCPTLDSCEQGISWWSVADDAYRGGSMLVSDDVERASCQVFFRGSAIALYGLRVENGANGWYTVDNALPVKFTWAVENSRLGSGVTQVFRAGGLDGTKNHTLFIEIQQGPMDPHKGTGRYLASVDFFAVSDPLAATDTPTAGAAPTDYVAHNDFLPGGILASTETPSVPNDHPSPEPLPSLRRCTPFVGIIASVVAVAVGLGVLFSLARHIKRRRLAASARDEDETTVVDEVNEPLIKKDKV</sequence>
<dbReference type="Proteomes" id="UP000077266">
    <property type="component" value="Unassembled WGS sequence"/>
</dbReference>
<evidence type="ECO:0000256" key="1">
    <source>
        <dbReference type="SAM" id="Phobius"/>
    </source>
</evidence>
<feature type="chain" id="PRO_5007860018" description="Concanavalin A-like lectin/glucanase" evidence="2">
    <location>
        <begin position="17"/>
        <end position="284"/>
    </location>
</feature>
<dbReference type="EMBL" id="KV425969">
    <property type="protein sequence ID" value="KZV94651.1"/>
    <property type="molecule type" value="Genomic_DNA"/>
</dbReference>
<name>A0A165JCK0_EXIGL</name>
<protein>
    <recommendedName>
        <fullName evidence="5">Concanavalin A-like lectin/glucanase</fullName>
    </recommendedName>
</protein>
<keyword evidence="4" id="KW-1185">Reference proteome</keyword>
<dbReference type="AlphaFoldDB" id="A0A165JCK0"/>
<accession>A0A165JCK0</accession>
<evidence type="ECO:0000256" key="2">
    <source>
        <dbReference type="SAM" id="SignalP"/>
    </source>
</evidence>
<dbReference type="OrthoDB" id="10622415at2759"/>
<gene>
    <name evidence="3" type="ORF">EXIGLDRAFT_736535</name>
</gene>
<feature type="transmembrane region" description="Helical" evidence="1">
    <location>
        <begin position="229"/>
        <end position="250"/>
    </location>
</feature>
<keyword evidence="1" id="KW-0812">Transmembrane</keyword>
<dbReference type="InParanoid" id="A0A165JCK0"/>
<evidence type="ECO:0000313" key="3">
    <source>
        <dbReference type="EMBL" id="KZV94651.1"/>
    </source>
</evidence>
<proteinExistence type="predicted"/>
<reference evidence="3 4" key="1">
    <citation type="journal article" date="2016" name="Mol. Biol. Evol.">
        <title>Comparative Genomics of Early-Diverging Mushroom-Forming Fungi Provides Insights into the Origins of Lignocellulose Decay Capabilities.</title>
        <authorList>
            <person name="Nagy L.G."/>
            <person name="Riley R."/>
            <person name="Tritt A."/>
            <person name="Adam C."/>
            <person name="Daum C."/>
            <person name="Floudas D."/>
            <person name="Sun H."/>
            <person name="Yadav J.S."/>
            <person name="Pangilinan J."/>
            <person name="Larsson K.H."/>
            <person name="Matsuura K."/>
            <person name="Barry K."/>
            <person name="Labutti K."/>
            <person name="Kuo R."/>
            <person name="Ohm R.A."/>
            <person name="Bhattacharya S.S."/>
            <person name="Shirouzu T."/>
            <person name="Yoshinaga Y."/>
            <person name="Martin F.M."/>
            <person name="Grigoriev I.V."/>
            <person name="Hibbett D.S."/>
        </authorList>
    </citation>
    <scope>NUCLEOTIDE SEQUENCE [LARGE SCALE GENOMIC DNA]</scope>
    <source>
        <strain evidence="3 4">HHB12029</strain>
    </source>
</reference>
<keyword evidence="1" id="KW-1133">Transmembrane helix</keyword>
<evidence type="ECO:0008006" key="5">
    <source>
        <dbReference type="Google" id="ProtNLM"/>
    </source>
</evidence>